<feature type="domain" description="Glycosyl transferase family 1" evidence="1">
    <location>
        <begin position="183"/>
        <end position="323"/>
    </location>
</feature>
<name>A0ABR6Y0E6_9FLAO</name>
<dbReference type="PANTHER" id="PTHR45947">
    <property type="entry name" value="SULFOQUINOVOSYL TRANSFERASE SQD2"/>
    <property type="match status" value="1"/>
</dbReference>
<feature type="domain" description="Glycosyltransferase subfamily 4-like N-terminal" evidence="2">
    <location>
        <begin position="15"/>
        <end position="171"/>
    </location>
</feature>
<organism evidence="3 4">
    <name type="scientific">Winogradskyella echinorum</name>
    <dbReference type="NCBI Taxonomy" id="538189"/>
    <lineage>
        <taxon>Bacteria</taxon>
        <taxon>Pseudomonadati</taxon>
        <taxon>Bacteroidota</taxon>
        <taxon>Flavobacteriia</taxon>
        <taxon>Flavobacteriales</taxon>
        <taxon>Flavobacteriaceae</taxon>
        <taxon>Winogradskyella</taxon>
    </lineage>
</organism>
<dbReference type="Proteomes" id="UP000607435">
    <property type="component" value="Unassembled WGS sequence"/>
</dbReference>
<evidence type="ECO:0000313" key="3">
    <source>
        <dbReference type="EMBL" id="MBC3845735.1"/>
    </source>
</evidence>
<dbReference type="Pfam" id="PF13439">
    <property type="entry name" value="Glyco_transf_4"/>
    <property type="match status" value="1"/>
</dbReference>
<accession>A0ABR6Y0E6</accession>
<dbReference type="InterPro" id="IPR028098">
    <property type="entry name" value="Glyco_trans_4-like_N"/>
</dbReference>
<dbReference type="Gene3D" id="3.40.50.2000">
    <property type="entry name" value="Glycogen Phosphorylase B"/>
    <property type="match status" value="2"/>
</dbReference>
<dbReference type="Pfam" id="PF00534">
    <property type="entry name" value="Glycos_transf_1"/>
    <property type="match status" value="1"/>
</dbReference>
<reference evidence="3 4" key="1">
    <citation type="submission" date="2020-08" db="EMBL/GenBank/DDBJ databases">
        <title>Winogradskyella ouciana sp. nov., isolated from the hadal seawater of the Mariana Trench.</title>
        <authorList>
            <person name="He X."/>
        </authorList>
    </citation>
    <scope>NUCLEOTIDE SEQUENCE [LARGE SCALE GENOMIC DNA]</scope>
    <source>
        <strain evidence="3 4">KCTC 22026</strain>
    </source>
</reference>
<comment type="caution">
    <text evidence="3">The sequence shown here is derived from an EMBL/GenBank/DDBJ whole genome shotgun (WGS) entry which is preliminary data.</text>
</comment>
<evidence type="ECO:0000313" key="4">
    <source>
        <dbReference type="Proteomes" id="UP000607435"/>
    </source>
</evidence>
<proteinExistence type="predicted"/>
<sequence length="364" mass="42230">MRILHVVEDYSYSGGGVRTVVENLHNYLNNINVNSYILTLKAEPGDKVFLIQKTSKIWLYSSKLKGKIKEIYSELKIDLIHIHGVWMYPQYCAANFALQNNIPFVLTSHGMYEPWYWSQGKIKKNAYFKFVISKYFKKATIIHAITPNEKSTQKSLFPNNKIIEIPNLINYQENNSNLLPYGNNKPYLLYLGRLHSVKGIDLLIEAFCLINQNKYDLRIAGSINEYKVELDKIISKYQKRNNIFFEGMVQGDKKDSLYQNAHVFILPSRAEAIGMVNLEAAMHKIPVITSWRTGLSPNWNKNGGVLIEPNIKELKTTLEEVFKWSEIDRLNNGDKLSKFVRSNYSWESRGNDWLELYKKAISNQ</sequence>
<protein>
    <submittedName>
        <fullName evidence="3">Glycosyltransferase</fullName>
    </submittedName>
</protein>
<dbReference type="InterPro" id="IPR001296">
    <property type="entry name" value="Glyco_trans_1"/>
</dbReference>
<dbReference type="SUPFAM" id="SSF53756">
    <property type="entry name" value="UDP-Glycosyltransferase/glycogen phosphorylase"/>
    <property type="match status" value="1"/>
</dbReference>
<dbReference type="InterPro" id="IPR050194">
    <property type="entry name" value="Glycosyltransferase_grp1"/>
</dbReference>
<dbReference type="PANTHER" id="PTHR45947:SF3">
    <property type="entry name" value="SULFOQUINOVOSYL TRANSFERASE SQD2"/>
    <property type="match status" value="1"/>
</dbReference>
<evidence type="ECO:0000259" key="1">
    <source>
        <dbReference type="Pfam" id="PF00534"/>
    </source>
</evidence>
<keyword evidence="4" id="KW-1185">Reference proteome</keyword>
<evidence type="ECO:0000259" key="2">
    <source>
        <dbReference type="Pfam" id="PF13439"/>
    </source>
</evidence>
<dbReference type="RefSeq" id="WP_186844833.1">
    <property type="nucleotide sequence ID" value="NZ_JACOME010000001.1"/>
</dbReference>
<dbReference type="EMBL" id="JACOME010000001">
    <property type="protein sequence ID" value="MBC3845735.1"/>
    <property type="molecule type" value="Genomic_DNA"/>
</dbReference>
<gene>
    <name evidence="3" type="ORF">H6H04_05050</name>
</gene>